<reference evidence="1" key="2">
    <citation type="journal article" date="2000" name="Genome Res.">
        <title>Normalization and subtraction of cap-trapper-selected cDNAs to prepare full-length cDNA libraries for rapid discovery of new genes.</title>
        <authorList>
            <person name="Carninci P."/>
            <person name="Shibata Y."/>
            <person name="Hayatsu N."/>
            <person name="Sugahara Y."/>
            <person name="Shibata K."/>
            <person name="Itoh M."/>
            <person name="Konno H."/>
            <person name="Okazaki Y."/>
            <person name="Muramatsu M."/>
            <person name="Hayashizaki Y."/>
        </authorList>
    </citation>
    <scope>NUCLEOTIDE SEQUENCE</scope>
    <source>
        <strain evidence="1">C57BL/6J</strain>
        <tissue evidence="1">Head</tissue>
    </source>
</reference>
<gene>
    <name evidence="2" type="primary">Vps13d</name>
    <name evidence="2" type="synonym">C86073</name>
</gene>
<accession>Q3UYQ8</accession>
<reference evidence="1" key="5">
    <citation type="journal article" date="2002" name="Nature">
        <title>Analysis of the mouse transcriptome based on functional annotation of 60,770 full-length cDNAs.</title>
        <authorList>
            <consortium name="The FANTOM Consortium and the RIKEN Genome Exploration Research Group Phase I and II Team"/>
        </authorList>
    </citation>
    <scope>NUCLEOTIDE SEQUENCE</scope>
    <source>
        <strain evidence="1">C57BL/6J</strain>
        <tissue evidence="1">Head</tissue>
    </source>
</reference>
<reference evidence="1" key="8">
    <citation type="journal article" date="2005" name="Science">
        <title>Antisense Transcription in the Mammalian Transcriptome.</title>
        <authorList>
            <consortium name="RIKEN Genome Exploration Research Group and Genome Science Group (Genome Network Project Core Group) and the FANTOM Consortium"/>
        </authorList>
    </citation>
    <scope>NUCLEOTIDE SEQUENCE</scope>
    <source>
        <strain evidence="1">C57BL/6J</strain>
        <tissue evidence="1">Head</tissue>
    </source>
</reference>
<reference evidence="1" key="6">
    <citation type="submission" date="2004-03" db="EMBL/GenBank/DDBJ databases">
        <authorList>
            <person name="Arakawa T."/>
            <person name="Carninci P."/>
            <person name="Fukuda S."/>
            <person name="Hashizume W."/>
            <person name="Hayashida K."/>
            <person name="Hori F."/>
            <person name="Iida J."/>
            <person name="Imamura K."/>
            <person name="Imotani K."/>
            <person name="Itoh M."/>
            <person name="Kanagawa S."/>
            <person name="Kawai J."/>
            <person name="Kojima M."/>
            <person name="Konno H."/>
            <person name="Murata M."/>
            <person name="Nakamura M."/>
            <person name="Ninomiya N."/>
            <person name="Nishiyori H."/>
            <person name="Nomura K."/>
            <person name="Ohno M."/>
            <person name="Sakazume N."/>
            <person name="Sano H."/>
            <person name="Sasaki D."/>
            <person name="Shibata K."/>
            <person name="Shiraki T."/>
            <person name="Tagami M."/>
            <person name="Tagami Y."/>
            <person name="Waki K."/>
            <person name="Watahiki A."/>
            <person name="Muramatsu M."/>
            <person name="Hayashizaki Y."/>
        </authorList>
    </citation>
    <scope>NUCLEOTIDE SEQUENCE</scope>
    <source>
        <strain evidence="1">C57BL/6J</strain>
        <tissue evidence="1">Head</tissue>
    </source>
</reference>
<reference evidence="1" key="7">
    <citation type="journal article" date="2005" name="Science">
        <title>The Transcriptional Landscape of the Mammalian Genome.</title>
        <authorList>
            <consortium name="The FANTOM Consortium"/>
            <consortium name="Riken Genome Exploration Research Group and Genome Science Group (Genome Network Project Core Group)"/>
        </authorList>
    </citation>
    <scope>NUCLEOTIDE SEQUENCE</scope>
    <source>
        <strain evidence="1">C57BL/6J</strain>
        <tissue evidence="1">Head</tissue>
    </source>
</reference>
<reference evidence="1" key="3">
    <citation type="journal article" date="2000" name="Genome Res.">
        <title>RIKEN integrated sequence analysis (RISA) system--384-format sequencing pipeline with 384 multicapillary sequencer.</title>
        <authorList>
            <person name="Shibata K."/>
            <person name="Itoh M."/>
            <person name="Aizawa K."/>
            <person name="Nagaoka S."/>
            <person name="Sasaki N."/>
            <person name="Carninci P."/>
            <person name="Konno H."/>
            <person name="Akiyama J."/>
            <person name="Nishi K."/>
            <person name="Kitsunai T."/>
            <person name="Tashiro H."/>
            <person name="Itoh M."/>
            <person name="Sumi N."/>
            <person name="Ishii Y."/>
            <person name="Nakamura S."/>
            <person name="Hazama M."/>
            <person name="Nishine T."/>
            <person name="Harada A."/>
            <person name="Yamamoto R."/>
            <person name="Matsumoto H."/>
            <person name="Sakaguchi S."/>
            <person name="Ikegami T."/>
            <person name="Kashiwagi K."/>
            <person name="Fujiwake S."/>
            <person name="Inoue K."/>
            <person name="Togawa Y."/>
            <person name="Izawa M."/>
            <person name="Ohara E."/>
            <person name="Watahiki M."/>
            <person name="Yoneda Y."/>
            <person name="Ishikawa T."/>
            <person name="Ozawa K."/>
            <person name="Tanaka T."/>
            <person name="Matsuura S."/>
            <person name="Kawai J."/>
            <person name="Okazaki Y."/>
            <person name="Muramatsu M."/>
            <person name="Inoue Y."/>
            <person name="Kira A."/>
            <person name="Hayashizaki Y."/>
        </authorList>
    </citation>
    <scope>NUCLEOTIDE SEQUENCE</scope>
    <source>
        <strain evidence="1">C57BL/6J</strain>
        <tissue evidence="1">Head</tissue>
    </source>
</reference>
<proteinExistence type="evidence at transcript level"/>
<organism evidence="1">
    <name type="scientific">Mus musculus</name>
    <name type="common">Mouse</name>
    <dbReference type="NCBI Taxonomy" id="10090"/>
    <lineage>
        <taxon>Eukaryota</taxon>
        <taxon>Metazoa</taxon>
        <taxon>Chordata</taxon>
        <taxon>Craniata</taxon>
        <taxon>Vertebrata</taxon>
        <taxon>Euteleostomi</taxon>
        <taxon>Mammalia</taxon>
        <taxon>Eutheria</taxon>
        <taxon>Euarchontoglires</taxon>
        <taxon>Glires</taxon>
        <taxon>Rodentia</taxon>
        <taxon>Myomorpha</taxon>
        <taxon>Muroidea</taxon>
        <taxon>Muridae</taxon>
        <taxon>Murinae</taxon>
        <taxon>Mus</taxon>
        <taxon>Mus</taxon>
    </lineage>
</organism>
<reference evidence="1" key="4">
    <citation type="journal article" date="2001" name="Nature">
        <title>Functional annotation of a full-length mouse cDNA collection.</title>
        <authorList>
            <consortium name="The RIKEN Genome Exploration Research Group Phase II Team and the FANTOM Consortium"/>
        </authorList>
    </citation>
    <scope>NUCLEOTIDE SEQUENCE</scope>
    <source>
        <strain evidence="1">C57BL/6J</strain>
        <tissue evidence="1">Head</tissue>
    </source>
</reference>
<protein>
    <submittedName>
        <fullName evidence="1">Uncharacterized protein</fullName>
    </submittedName>
</protein>
<evidence type="ECO:0000313" key="1">
    <source>
        <dbReference type="EMBL" id="BAE22154.1"/>
    </source>
</evidence>
<dbReference type="EMBL" id="AK134463">
    <property type="protein sequence ID" value="BAE22154.1"/>
    <property type="molecule type" value="mRNA"/>
</dbReference>
<name>Q3UYQ8_MOUSE</name>
<evidence type="ECO:0000313" key="2">
    <source>
        <dbReference type="MGI" id="MGI:2448530"/>
    </source>
</evidence>
<sequence>MPSPLLPGLPGQSPTIQKKQASPVLLFPLKLVFTMCQRLCWGNFILPQIQLFWKKLADEGKLAGETFEATLVLRSHWKTRRRASFSRPPWRRRRGSLCVSPQLFGGAHIPPQCFKGSRATLSSSVICASKNKRYKKHHSFSVSRK</sequence>
<dbReference type="AlphaFoldDB" id="Q3UYQ8"/>
<reference evidence="1" key="1">
    <citation type="journal article" date="1999" name="Methods Enzymol.">
        <title>High-efficiency full-length cDNA cloning.</title>
        <authorList>
            <person name="Carninci P."/>
            <person name="Hayashizaki Y."/>
        </authorList>
    </citation>
    <scope>NUCLEOTIDE SEQUENCE</scope>
    <source>
        <strain evidence="1">C57BL/6J</strain>
        <tissue evidence="1">Head</tissue>
    </source>
</reference>
<dbReference type="AGR" id="MGI:2448530"/>
<dbReference type="MGI" id="MGI:2448530">
    <property type="gene designation" value="Vps13d"/>
</dbReference>